<dbReference type="SUPFAM" id="SSF56672">
    <property type="entry name" value="DNA/RNA polymerases"/>
    <property type="match status" value="1"/>
</dbReference>
<sequence length="485" mass="55071">YEARFSELSRYAPRLIEDQEEKAKRFLKGLRTDIKKQLVPLNIRDYNEIYERAQLVEEELLRERSEFKKPLNFNDVRKGKRPYSGQGQTWNVKKKGNFGNFGGAKNGPNIGKAPYQPDICQKCNGHHGPGPCTGQLKCFGCGQVGHLRRNCPQERSQVSVGSVRQGYQSAVRSNPQGNPQRPPAQGRVYAITQEEAEASKNVISGMILINGEKAYALFDTGATHSFVSERYRRLNKIEVVPLETPLCVSTPLKDMVLSTLVCGNCKISMGGKDMEINLVVMAMYDFDVIIGMDWLRKYRARMDCYRRVVQFVLLDQSSCEFLGGQTHFPVALISAVEACKLLDKGCQGYLAIVRDYAREEPKFEEVRVVNEFQDVFPEELPGLPLEREIEFEIELMLGTGPISKAPYRIALVELKELKVQLQELLDKGFIRPSASPWGAPVLFVKKKDGSMRLCIDYRQLNQVNIKNKYPLPRIDDLFDQLQESS</sequence>
<feature type="non-terminal residue" evidence="4">
    <location>
        <position position="1"/>
    </location>
</feature>
<feature type="region of interest" description="Disordered" evidence="2">
    <location>
        <begin position="158"/>
        <end position="185"/>
    </location>
</feature>
<dbReference type="Gene3D" id="2.40.70.10">
    <property type="entry name" value="Acid Proteases"/>
    <property type="match status" value="1"/>
</dbReference>
<evidence type="ECO:0000313" key="4">
    <source>
        <dbReference type="EMBL" id="KAL3747977.1"/>
    </source>
</evidence>
<dbReference type="PROSITE" id="PS50158">
    <property type="entry name" value="ZF_CCHC"/>
    <property type="match status" value="1"/>
</dbReference>
<dbReference type="Proteomes" id="UP001634007">
    <property type="component" value="Unassembled WGS sequence"/>
</dbReference>
<dbReference type="CDD" id="cd01647">
    <property type="entry name" value="RT_LTR"/>
    <property type="match status" value="1"/>
</dbReference>
<dbReference type="PANTHER" id="PTHR15503:SF45">
    <property type="entry name" value="RNA-DIRECTED DNA POLYMERASE HOMOLOG"/>
    <property type="match status" value="1"/>
</dbReference>
<dbReference type="Gene3D" id="3.10.10.10">
    <property type="entry name" value="HIV Type 1 Reverse Transcriptase, subunit A, domain 1"/>
    <property type="match status" value="1"/>
</dbReference>
<dbReference type="EMBL" id="JBJKBG010000003">
    <property type="protein sequence ID" value="KAL3747977.1"/>
    <property type="molecule type" value="Genomic_DNA"/>
</dbReference>
<keyword evidence="1" id="KW-0479">Metal-binding</keyword>
<dbReference type="InterPro" id="IPR021109">
    <property type="entry name" value="Peptidase_aspartic_dom_sf"/>
</dbReference>
<comment type="caution">
    <text evidence="4">The sequence shown here is derived from an EMBL/GenBank/DDBJ whole genome shotgun (WGS) entry which is preliminary data.</text>
</comment>
<reference evidence="4 5" key="1">
    <citation type="submission" date="2024-11" db="EMBL/GenBank/DDBJ databases">
        <title>Chromosome-level genome assembly of Eucalyptus globulus Labill. provides insights into its genome evolution.</title>
        <authorList>
            <person name="Li X."/>
        </authorList>
    </citation>
    <scope>NUCLEOTIDE SEQUENCE [LARGE SCALE GENOMIC DNA]</scope>
    <source>
        <strain evidence="4">CL2024</strain>
        <tissue evidence="4">Fresh tender leaves</tissue>
    </source>
</reference>
<evidence type="ECO:0000313" key="5">
    <source>
        <dbReference type="Proteomes" id="UP001634007"/>
    </source>
</evidence>
<feature type="compositionally biased region" description="Polar residues" evidence="2">
    <location>
        <begin position="158"/>
        <end position="179"/>
    </location>
</feature>
<dbReference type="InterPro" id="IPR032567">
    <property type="entry name" value="RTL1-rel"/>
</dbReference>
<keyword evidence="5" id="KW-1185">Reference proteome</keyword>
<evidence type="ECO:0000259" key="3">
    <source>
        <dbReference type="PROSITE" id="PS50158"/>
    </source>
</evidence>
<proteinExistence type="predicted"/>
<evidence type="ECO:0000256" key="2">
    <source>
        <dbReference type="SAM" id="MobiDB-lite"/>
    </source>
</evidence>
<dbReference type="InterPro" id="IPR001878">
    <property type="entry name" value="Znf_CCHC"/>
</dbReference>
<dbReference type="Gene3D" id="4.10.60.10">
    <property type="entry name" value="Zinc finger, CCHC-type"/>
    <property type="match status" value="1"/>
</dbReference>
<dbReference type="SMART" id="SM00343">
    <property type="entry name" value="ZnF_C2HC"/>
    <property type="match status" value="1"/>
</dbReference>
<feature type="non-terminal residue" evidence="4">
    <location>
        <position position="485"/>
    </location>
</feature>
<dbReference type="Pfam" id="PF00098">
    <property type="entry name" value="zf-CCHC"/>
    <property type="match status" value="1"/>
</dbReference>
<evidence type="ECO:0000256" key="1">
    <source>
        <dbReference type="PROSITE-ProRule" id="PRU00047"/>
    </source>
</evidence>
<dbReference type="SUPFAM" id="SSF50630">
    <property type="entry name" value="Acid proteases"/>
    <property type="match status" value="1"/>
</dbReference>
<feature type="domain" description="CCHC-type" evidence="3">
    <location>
        <begin position="137"/>
        <end position="153"/>
    </location>
</feature>
<organism evidence="4 5">
    <name type="scientific">Eucalyptus globulus</name>
    <name type="common">Tasmanian blue gum</name>
    <dbReference type="NCBI Taxonomy" id="34317"/>
    <lineage>
        <taxon>Eukaryota</taxon>
        <taxon>Viridiplantae</taxon>
        <taxon>Streptophyta</taxon>
        <taxon>Embryophyta</taxon>
        <taxon>Tracheophyta</taxon>
        <taxon>Spermatophyta</taxon>
        <taxon>Magnoliopsida</taxon>
        <taxon>eudicotyledons</taxon>
        <taxon>Gunneridae</taxon>
        <taxon>Pentapetalae</taxon>
        <taxon>rosids</taxon>
        <taxon>malvids</taxon>
        <taxon>Myrtales</taxon>
        <taxon>Myrtaceae</taxon>
        <taxon>Myrtoideae</taxon>
        <taxon>Eucalypteae</taxon>
        <taxon>Eucalyptus</taxon>
    </lineage>
</organism>
<dbReference type="CDD" id="cd00303">
    <property type="entry name" value="retropepsin_like"/>
    <property type="match status" value="1"/>
</dbReference>
<dbReference type="Pfam" id="PF08284">
    <property type="entry name" value="RVP_2"/>
    <property type="match status" value="1"/>
</dbReference>
<gene>
    <name evidence="4" type="ORF">ACJRO7_016748</name>
</gene>
<protein>
    <recommendedName>
        <fullName evidence="3">CCHC-type domain-containing protein</fullName>
    </recommendedName>
</protein>
<keyword evidence="1" id="KW-0862">Zinc</keyword>
<accession>A0ABD3L8W0</accession>
<dbReference type="PANTHER" id="PTHR15503">
    <property type="entry name" value="LDOC1 RELATED"/>
    <property type="match status" value="1"/>
</dbReference>
<name>A0ABD3L8W0_EUCGL</name>
<keyword evidence="1" id="KW-0863">Zinc-finger</keyword>
<dbReference type="GO" id="GO:0008270">
    <property type="term" value="F:zinc ion binding"/>
    <property type="evidence" value="ECO:0007669"/>
    <property type="project" value="UniProtKB-KW"/>
</dbReference>
<dbReference type="AlphaFoldDB" id="A0ABD3L8W0"/>
<dbReference type="InterPro" id="IPR043502">
    <property type="entry name" value="DNA/RNA_pol_sf"/>
</dbReference>